<accession>A0A078MNJ4</accession>
<dbReference type="AlphaFoldDB" id="A0A078MNJ4"/>
<dbReference type="SMART" id="SM00858">
    <property type="entry name" value="SAF"/>
    <property type="match status" value="1"/>
</dbReference>
<feature type="domain" description="SAF" evidence="2">
    <location>
        <begin position="66"/>
        <end position="128"/>
    </location>
</feature>
<dbReference type="Pfam" id="PF16976">
    <property type="entry name" value="RcpC"/>
    <property type="match status" value="1"/>
</dbReference>
<name>A0A078MNJ4_9MICC</name>
<proteinExistence type="predicted"/>
<gene>
    <name evidence="3" type="ORF">BN1051_02166</name>
</gene>
<dbReference type="InterPro" id="IPR013974">
    <property type="entry name" value="SAF"/>
</dbReference>
<evidence type="ECO:0000256" key="1">
    <source>
        <dbReference type="SAM" id="MobiDB-lite"/>
    </source>
</evidence>
<dbReference type="PATRIC" id="fig|1461584.3.peg.2141"/>
<sequence length="242" mass="23896">MVVLGSSRTASGPASGAASRTVAGLPARGRLHRFLLRNRRRAAAVFFCLAAGVAVQSLVPAASEYSTVVTARQDLAAGSLLEPAHLASLRLPADAVPPGAVTDPASVTGRRLAHPLPAGMPLSETVLLGPGLLRGSPPGTAAVAVRPDDPAAVRLLHPGELVDVVVSGEPGFAAEPGTRTIGRGLPVLWTGGAEGSSTGLTGGPWGEADDGLVVLAVPGSQAAELSSASRGGGLSLVLTGGG</sequence>
<dbReference type="Pfam" id="PF08666">
    <property type="entry name" value="SAF"/>
    <property type="match status" value="1"/>
</dbReference>
<evidence type="ECO:0000259" key="2">
    <source>
        <dbReference type="SMART" id="SM00858"/>
    </source>
</evidence>
<dbReference type="CDD" id="cd11614">
    <property type="entry name" value="SAF_CpaB_FlgA_like"/>
    <property type="match status" value="1"/>
</dbReference>
<dbReference type="EMBL" id="LN483071">
    <property type="protein sequence ID" value="CEA08808.1"/>
    <property type="molecule type" value="Genomic_DNA"/>
</dbReference>
<evidence type="ECO:0000313" key="3">
    <source>
        <dbReference type="EMBL" id="CEA08808.1"/>
    </source>
</evidence>
<dbReference type="InterPro" id="IPR017592">
    <property type="entry name" value="Pilus_assmbl_Flp-typ_CpaB"/>
</dbReference>
<organism evidence="3">
    <name type="scientific">Arthrobacter saudimassiliensis</name>
    <dbReference type="NCBI Taxonomy" id="1461584"/>
    <lineage>
        <taxon>Bacteria</taxon>
        <taxon>Bacillati</taxon>
        <taxon>Actinomycetota</taxon>
        <taxon>Actinomycetes</taxon>
        <taxon>Micrococcales</taxon>
        <taxon>Micrococcaceae</taxon>
        <taxon>Arthrobacter</taxon>
    </lineage>
</organism>
<keyword evidence="3" id="KW-0966">Cell projection</keyword>
<protein>
    <submittedName>
        <fullName evidence="3">Flagellar basal body P-ring biosynthesis protein FlgA</fullName>
    </submittedName>
</protein>
<feature type="compositionally biased region" description="Polar residues" evidence="1">
    <location>
        <begin position="1"/>
        <end position="12"/>
    </location>
</feature>
<dbReference type="Gene3D" id="3.90.1210.10">
    <property type="entry name" value="Antifreeze-like/N-acetylneuraminic acid synthase C-terminal domain"/>
    <property type="match status" value="1"/>
</dbReference>
<dbReference type="InterPro" id="IPR031571">
    <property type="entry name" value="RcpC_dom"/>
</dbReference>
<feature type="region of interest" description="Disordered" evidence="1">
    <location>
        <begin position="1"/>
        <end position="21"/>
    </location>
</feature>
<keyword evidence="3" id="KW-0282">Flagellum</keyword>
<reference evidence="3" key="1">
    <citation type="submission" date="2014-07" db="EMBL/GenBank/DDBJ databases">
        <authorList>
            <person name="Urmite Genomes Urmite Genomes"/>
        </authorList>
    </citation>
    <scope>NUCLEOTIDE SEQUENCE</scope>
    <source>
        <strain evidence="3">11W110_air</strain>
    </source>
</reference>
<keyword evidence="3" id="KW-0969">Cilium</keyword>
<dbReference type="NCBIfam" id="TIGR03177">
    <property type="entry name" value="pilus_cpaB"/>
    <property type="match status" value="1"/>
</dbReference>